<feature type="domain" description="Mandelate racemase/muconate lactonizing enzyme C-terminal" evidence="4">
    <location>
        <begin position="152"/>
        <end position="249"/>
    </location>
</feature>
<evidence type="ECO:0000256" key="3">
    <source>
        <dbReference type="ARBA" id="ARBA00023235"/>
    </source>
</evidence>
<dbReference type="SFLD" id="SFLDS00001">
    <property type="entry name" value="Enolase"/>
    <property type="match status" value="1"/>
</dbReference>
<dbReference type="RefSeq" id="WP_127742198.1">
    <property type="nucleotide sequence ID" value="NZ_SACN01000001.1"/>
</dbReference>
<dbReference type="Gene3D" id="3.20.20.120">
    <property type="entry name" value="Enolase-like C-terminal domain"/>
    <property type="match status" value="1"/>
</dbReference>
<dbReference type="Gene3D" id="3.30.390.10">
    <property type="entry name" value="Enolase-like, N-terminal domain"/>
    <property type="match status" value="1"/>
</dbReference>
<dbReference type="EMBL" id="SACN01000001">
    <property type="protein sequence ID" value="RVT93513.1"/>
    <property type="molecule type" value="Genomic_DNA"/>
</dbReference>
<name>A0A437M7C9_9SPHN</name>
<evidence type="ECO:0000256" key="1">
    <source>
        <dbReference type="ARBA" id="ARBA00008031"/>
    </source>
</evidence>
<accession>A0A437M7C9</accession>
<protein>
    <submittedName>
        <fullName evidence="5">Mandelate racemase</fullName>
    </submittedName>
</protein>
<dbReference type="GO" id="GO:0046872">
    <property type="term" value="F:metal ion binding"/>
    <property type="evidence" value="ECO:0007669"/>
    <property type="project" value="UniProtKB-KW"/>
</dbReference>
<keyword evidence="3" id="KW-0413">Isomerase</keyword>
<gene>
    <name evidence="5" type="ORF">EOD43_06475</name>
</gene>
<keyword evidence="6" id="KW-1185">Reference proteome</keyword>
<dbReference type="SUPFAM" id="SSF54826">
    <property type="entry name" value="Enolase N-terminal domain-like"/>
    <property type="match status" value="1"/>
</dbReference>
<dbReference type="Proteomes" id="UP000282971">
    <property type="component" value="Unassembled WGS sequence"/>
</dbReference>
<evidence type="ECO:0000256" key="2">
    <source>
        <dbReference type="ARBA" id="ARBA00022723"/>
    </source>
</evidence>
<dbReference type="InterPro" id="IPR036849">
    <property type="entry name" value="Enolase-like_C_sf"/>
</dbReference>
<dbReference type="PANTHER" id="PTHR48073:SF2">
    <property type="entry name" value="O-SUCCINYLBENZOATE SYNTHASE"/>
    <property type="match status" value="1"/>
</dbReference>
<dbReference type="Pfam" id="PF02746">
    <property type="entry name" value="MR_MLE_N"/>
    <property type="match status" value="1"/>
</dbReference>
<keyword evidence="2" id="KW-0479">Metal-binding</keyword>
<dbReference type="OrthoDB" id="9775913at2"/>
<dbReference type="Pfam" id="PF13378">
    <property type="entry name" value="MR_MLE_C"/>
    <property type="match status" value="1"/>
</dbReference>
<dbReference type="GO" id="GO:0006518">
    <property type="term" value="P:peptide metabolic process"/>
    <property type="evidence" value="ECO:0007669"/>
    <property type="project" value="UniProtKB-ARBA"/>
</dbReference>
<dbReference type="InterPro" id="IPR013341">
    <property type="entry name" value="Mandelate_racemase_N_dom"/>
</dbReference>
<evidence type="ECO:0000259" key="4">
    <source>
        <dbReference type="SMART" id="SM00922"/>
    </source>
</evidence>
<dbReference type="GO" id="GO:0016854">
    <property type="term" value="F:racemase and epimerase activity"/>
    <property type="evidence" value="ECO:0007669"/>
    <property type="project" value="UniProtKB-ARBA"/>
</dbReference>
<dbReference type="InterPro" id="IPR029017">
    <property type="entry name" value="Enolase-like_N"/>
</dbReference>
<comment type="caution">
    <text evidence="5">The sequence shown here is derived from an EMBL/GenBank/DDBJ whole genome shotgun (WGS) entry which is preliminary data.</text>
</comment>
<dbReference type="PANTHER" id="PTHR48073">
    <property type="entry name" value="O-SUCCINYLBENZOATE SYNTHASE-RELATED"/>
    <property type="match status" value="1"/>
</dbReference>
<dbReference type="InterPro" id="IPR029065">
    <property type="entry name" value="Enolase_C-like"/>
</dbReference>
<dbReference type="SFLD" id="SFLDG00180">
    <property type="entry name" value="muconate_cycloisomerase"/>
    <property type="match status" value="1"/>
</dbReference>
<dbReference type="SMART" id="SM00922">
    <property type="entry name" value="MR_MLE"/>
    <property type="match status" value="1"/>
</dbReference>
<evidence type="ECO:0000313" key="6">
    <source>
        <dbReference type="Proteomes" id="UP000282971"/>
    </source>
</evidence>
<sequence>MSDFPGTATMARIVSAEVFEIEAAFVTPYKLTHGTVATTTAVMIKLVDADGIVGWGEANAAQSFTGESSADVFRALNEILLPAVFTASAPEPGWIDRMLDGLMPKQLYGKGSVSMALLDILGKRLNVPVSTLLGGAVRDELPVLWPLSNGTAEDDYAVIDEKAAQGFTSFMLKMGTSPIADEIARVAALEARYSDRIGFIADANQGWDRTQSREFLDGVKGSRLVFVEQPVIGDDLEGLAELARSTTFPISVDESLIGLEVAGRIASLGAASIFSIKCSKNGGPLRAQRIASVAEAFGFRCYMNSMLEFGITQAASLQHAMTINNLVDFGHAYMSTLRLAEDPTDFGSFVRNGRVKAPARPGLGIEVDEDHVRRLAIKTQILQA</sequence>
<comment type="similarity">
    <text evidence="1">Belongs to the mandelate racemase/muconate lactonizing enzyme family.</text>
</comment>
<dbReference type="SUPFAM" id="SSF51604">
    <property type="entry name" value="Enolase C-terminal domain-like"/>
    <property type="match status" value="1"/>
</dbReference>
<proteinExistence type="inferred from homology"/>
<reference evidence="5 6" key="1">
    <citation type="submission" date="2019-01" db="EMBL/GenBank/DDBJ databases">
        <authorList>
            <person name="Chen W.-M."/>
        </authorList>
    </citation>
    <scope>NUCLEOTIDE SEQUENCE [LARGE SCALE GENOMIC DNA]</scope>
    <source>
        <strain evidence="5 6">CCP-7</strain>
    </source>
</reference>
<dbReference type="AlphaFoldDB" id="A0A437M7C9"/>
<dbReference type="InterPro" id="IPR013342">
    <property type="entry name" value="Mandelate_racemase_C"/>
</dbReference>
<organism evidence="5 6">
    <name type="scientific">Sphingomonas crocodyli</name>
    <dbReference type="NCBI Taxonomy" id="1979270"/>
    <lineage>
        <taxon>Bacteria</taxon>
        <taxon>Pseudomonadati</taxon>
        <taxon>Pseudomonadota</taxon>
        <taxon>Alphaproteobacteria</taxon>
        <taxon>Sphingomonadales</taxon>
        <taxon>Sphingomonadaceae</taxon>
        <taxon>Sphingomonas</taxon>
    </lineage>
</organism>
<evidence type="ECO:0000313" key="5">
    <source>
        <dbReference type="EMBL" id="RVT93513.1"/>
    </source>
</evidence>